<dbReference type="InterPro" id="IPR036890">
    <property type="entry name" value="HATPase_C_sf"/>
</dbReference>
<comment type="caution">
    <text evidence="12">The sequence shown here is derived from an EMBL/GenBank/DDBJ whole genome shotgun (WGS) entry which is preliminary data.</text>
</comment>
<dbReference type="CDD" id="cd00082">
    <property type="entry name" value="HisKA"/>
    <property type="match status" value="1"/>
</dbReference>
<feature type="domain" description="Response regulatory" evidence="11">
    <location>
        <begin position="258"/>
        <end position="374"/>
    </location>
</feature>
<evidence type="ECO:0000256" key="4">
    <source>
        <dbReference type="ARBA" id="ARBA00022553"/>
    </source>
</evidence>
<dbReference type="Pfam" id="PF02518">
    <property type="entry name" value="HATPase_c"/>
    <property type="match status" value="1"/>
</dbReference>
<accession>A0A1L9QKG1</accession>
<comment type="similarity">
    <text evidence="2">In the N-terminal section; belongs to the phytochrome family.</text>
</comment>
<keyword evidence="4 9" id="KW-0597">Phosphoprotein</keyword>
<evidence type="ECO:0000259" key="10">
    <source>
        <dbReference type="PROSITE" id="PS50109"/>
    </source>
</evidence>
<dbReference type="SMART" id="SM00448">
    <property type="entry name" value="REC"/>
    <property type="match status" value="1"/>
</dbReference>
<dbReference type="EC" id="2.7.13.3" evidence="3"/>
<dbReference type="STRING" id="1925591.BI308_23435"/>
<keyword evidence="13" id="KW-1185">Reference proteome</keyword>
<dbReference type="EMBL" id="MLAW01000063">
    <property type="protein sequence ID" value="OJJ16540.1"/>
    <property type="molecule type" value="Genomic_DNA"/>
</dbReference>
<name>A0A1L9QKG1_9CYAN</name>
<gene>
    <name evidence="12" type="ORF">BI308_23435</name>
</gene>
<dbReference type="InterPro" id="IPR001789">
    <property type="entry name" value="Sig_transdc_resp-reg_receiver"/>
</dbReference>
<keyword evidence="6 12" id="KW-0418">Kinase</keyword>
<dbReference type="PRINTS" id="PR00344">
    <property type="entry name" value="BCTRLSENSOR"/>
</dbReference>
<dbReference type="InterPro" id="IPR004358">
    <property type="entry name" value="Sig_transdc_His_kin-like_C"/>
</dbReference>
<dbReference type="PROSITE" id="PS50110">
    <property type="entry name" value="RESPONSE_REGULATORY"/>
    <property type="match status" value="1"/>
</dbReference>
<evidence type="ECO:0000256" key="7">
    <source>
        <dbReference type="ARBA" id="ARBA00023012"/>
    </source>
</evidence>
<dbReference type="SMART" id="SM00388">
    <property type="entry name" value="HisKA"/>
    <property type="match status" value="1"/>
</dbReference>
<dbReference type="SUPFAM" id="SSF52172">
    <property type="entry name" value="CheY-like"/>
    <property type="match status" value="1"/>
</dbReference>
<dbReference type="InterPro" id="IPR003594">
    <property type="entry name" value="HATPase_dom"/>
</dbReference>
<dbReference type="CDD" id="cd16922">
    <property type="entry name" value="HATPase_EvgS-ArcB-TorS-like"/>
    <property type="match status" value="1"/>
</dbReference>
<dbReference type="PANTHER" id="PTHR43047">
    <property type="entry name" value="TWO-COMPONENT HISTIDINE PROTEIN KINASE"/>
    <property type="match status" value="1"/>
</dbReference>
<comment type="catalytic activity">
    <reaction evidence="1">
        <text>ATP + protein L-histidine = ADP + protein N-phospho-L-histidine.</text>
        <dbReference type="EC" id="2.7.13.3"/>
    </reaction>
</comment>
<sequence>MSHELRSPLNGILGYAQILQRDRETAPKQKDGLTVIYQCGSHLLTLINDILDLSKIEAQKLELYPIDFNFQQFLQSVVDICRIRAEQKEIGFLYYPSSFLPLAIHADDKRLRQVLINLLGNAVKFTDSGQVTFTVTRISRSDLGTSQPMHRIRFEIEDTGVGMNPEQLEKIFLAFEQVGDRTRQDEGTGLGLAITRQLVEMMGGTIQVESTPGKGSRFWLDLELLEAHELKILGETHSQIFPSGYSLRSGEASSLPLKLLIVDDRPENRLVLLDWLKPLGFAIVEAENGQQGWEKALESPPNLIITDLAMPIVDGFEMTKQFRASATLNQIPIIASSASVFNFDRQQSQAAGCDNFLPKPVQPEELFEQLQQYLTIEWKYDQQDPVNTPEDNGDNWSVPPYHELVSLHNASLEGYIAGIEAEAMRIKTLSPEYQAFADYILQLAKDFDDEKILKILDSYQSDV</sequence>
<reference evidence="12" key="1">
    <citation type="submission" date="2016-10" db="EMBL/GenBank/DDBJ databases">
        <title>CRISPR-Cas defence system in Roseofilum reptotaenium: evidence of a bacteriophage-cyanobacterium arms race in the coral black band disease.</title>
        <authorList>
            <person name="Buerger P."/>
            <person name="Wood-Charlson E.M."/>
            <person name="Weynberg K.D."/>
            <person name="Willis B."/>
            <person name="Van Oppen M.J."/>
        </authorList>
    </citation>
    <scope>NUCLEOTIDE SEQUENCE [LARGE SCALE GENOMIC DNA]</scope>
    <source>
        <strain evidence="12">AO1-A</strain>
    </source>
</reference>
<dbReference type="SUPFAM" id="SSF47384">
    <property type="entry name" value="Homodimeric domain of signal transducing histidine kinase"/>
    <property type="match status" value="1"/>
</dbReference>
<feature type="domain" description="Histidine kinase" evidence="10">
    <location>
        <begin position="1"/>
        <end position="226"/>
    </location>
</feature>
<evidence type="ECO:0000256" key="3">
    <source>
        <dbReference type="ARBA" id="ARBA00012438"/>
    </source>
</evidence>
<dbReference type="PANTHER" id="PTHR43047:SF64">
    <property type="entry name" value="HISTIDINE KINASE CONTAINING CHEY-HOMOLOGOUS RECEIVER DOMAIN AND PAS DOMAIN-RELATED"/>
    <property type="match status" value="1"/>
</dbReference>
<evidence type="ECO:0000256" key="8">
    <source>
        <dbReference type="ARBA" id="ARBA00074306"/>
    </source>
</evidence>
<feature type="modified residue" description="4-aspartylphosphate" evidence="9">
    <location>
        <position position="307"/>
    </location>
</feature>
<evidence type="ECO:0000256" key="6">
    <source>
        <dbReference type="ARBA" id="ARBA00022777"/>
    </source>
</evidence>
<dbReference type="Gene3D" id="3.40.50.2300">
    <property type="match status" value="1"/>
</dbReference>
<dbReference type="InterPro" id="IPR005467">
    <property type="entry name" value="His_kinase_dom"/>
</dbReference>
<dbReference type="Pfam" id="PF00512">
    <property type="entry name" value="HisKA"/>
    <property type="match status" value="1"/>
</dbReference>
<keyword evidence="5" id="KW-0808">Transferase</keyword>
<dbReference type="PROSITE" id="PS50109">
    <property type="entry name" value="HIS_KIN"/>
    <property type="match status" value="1"/>
</dbReference>
<dbReference type="SMART" id="SM00387">
    <property type="entry name" value="HATPase_c"/>
    <property type="match status" value="1"/>
</dbReference>
<dbReference type="Gene3D" id="3.30.565.10">
    <property type="entry name" value="Histidine kinase-like ATPase, C-terminal domain"/>
    <property type="match status" value="1"/>
</dbReference>
<evidence type="ECO:0000256" key="5">
    <source>
        <dbReference type="ARBA" id="ARBA00022679"/>
    </source>
</evidence>
<evidence type="ECO:0000256" key="9">
    <source>
        <dbReference type="PROSITE-ProRule" id="PRU00169"/>
    </source>
</evidence>
<dbReference type="CDD" id="cd17546">
    <property type="entry name" value="REC_hyHK_CKI1_RcsC-like"/>
    <property type="match status" value="1"/>
</dbReference>
<evidence type="ECO:0000313" key="13">
    <source>
        <dbReference type="Proteomes" id="UP000183940"/>
    </source>
</evidence>
<dbReference type="GO" id="GO:0000155">
    <property type="term" value="F:phosphorelay sensor kinase activity"/>
    <property type="evidence" value="ECO:0007669"/>
    <property type="project" value="InterPro"/>
</dbReference>
<evidence type="ECO:0000256" key="1">
    <source>
        <dbReference type="ARBA" id="ARBA00000085"/>
    </source>
</evidence>
<evidence type="ECO:0000313" key="12">
    <source>
        <dbReference type="EMBL" id="OJJ16540.1"/>
    </source>
</evidence>
<dbReference type="Pfam" id="PF00072">
    <property type="entry name" value="Response_reg"/>
    <property type="match status" value="1"/>
</dbReference>
<organism evidence="12 13">
    <name type="scientific">Roseofilum reptotaenium AO1-A</name>
    <dbReference type="NCBI Taxonomy" id="1925591"/>
    <lineage>
        <taxon>Bacteria</taxon>
        <taxon>Bacillati</taxon>
        <taxon>Cyanobacteriota</taxon>
        <taxon>Cyanophyceae</taxon>
        <taxon>Desertifilales</taxon>
        <taxon>Desertifilaceae</taxon>
        <taxon>Roseofilum</taxon>
    </lineage>
</organism>
<evidence type="ECO:0000256" key="2">
    <source>
        <dbReference type="ARBA" id="ARBA00006402"/>
    </source>
</evidence>
<dbReference type="Gene3D" id="1.10.287.130">
    <property type="match status" value="1"/>
</dbReference>
<dbReference type="SUPFAM" id="SSF55874">
    <property type="entry name" value="ATPase domain of HSP90 chaperone/DNA topoisomerase II/histidine kinase"/>
    <property type="match status" value="1"/>
</dbReference>
<proteinExistence type="inferred from homology"/>
<dbReference type="InterPro" id="IPR036097">
    <property type="entry name" value="HisK_dim/P_sf"/>
</dbReference>
<keyword evidence="7" id="KW-0902">Two-component regulatory system</keyword>
<dbReference type="Proteomes" id="UP000183940">
    <property type="component" value="Unassembled WGS sequence"/>
</dbReference>
<evidence type="ECO:0000259" key="11">
    <source>
        <dbReference type="PROSITE" id="PS50110"/>
    </source>
</evidence>
<protein>
    <recommendedName>
        <fullName evidence="8">Circadian input-output histidine kinase CikA</fullName>
        <ecNumber evidence="3">2.7.13.3</ecNumber>
    </recommendedName>
</protein>
<dbReference type="InterPro" id="IPR003661">
    <property type="entry name" value="HisK_dim/P_dom"/>
</dbReference>
<dbReference type="FunFam" id="3.30.565.10:FF:000010">
    <property type="entry name" value="Sensor histidine kinase RcsC"/>
    <property type="match status" value="1"/>
</dbReference>
<dbReference type="AlphaFoldDB" id="A0A1L9QKG1"/>
<dbReference type="InterPro" id="IPR011006">
    <property type="entry name" value="CheY-like_superfamily"/>
</dbReference>